<dbReference type="Pfam" id="PF00270">
    <property type="entry name" value="DEAD"/>
    <property type="match status" value="1"/>
</dbReference>
<feature type="domain" description="Helicase C-terminal" evidence="6">
    <location>
        <begin position="200"/>
        <end position="375"/>
    </location>
</feature>
<evidence type="ECO:0000259" key="5">
    <source>
        <dbReference type="PROSITE" id="PS51192"/>
    </source>
</evidence>
<dbReference type="CDD" id="cd17990">
    <property type="entry name" value="DEXHc_HrpB"/>
    <property type="match status" value="1"/>
</dbReference>
<dbReference type="SMART" id="SM00487">
    <property type="entry name" value="DEXDc"/>
    <property type="match status" value="1"/>
</dbReference>
<accession>A0A4Q0MDC9</accession>
<evidence type="ECO:0000313" key="8">
    <source>
        <dbReference type="Proteomes" id="UP000290848"/>
    </source>
</evidence>
<dbReference type="InterPro" id="IPR007502">
    <property type="entry name" value="Helicase-assoc_dom"/>
</dbReference>
<dbReference type="PROSITE" id="PS51192">
    <property type="entry name" value="HELICASE_ATP_BIND_1"/>
    <property type="match status" value="1"/>
</dbReference>
<dbReference type="InterPro" id="IPR027417">
    <property type="entry name" value="P-loop_NTPase"/>
</dbReference>
<evidence type="ECO:0000256" key="1">
    <source>
        <dbReference type="ARBA" id="ARBA00022741"/>
    </source>
</evidence>
<dbReference type="Pfam" id="PF08482">
    <property type="entry name" value="HrpB_C"/>
    <property type="match status" value="1"/>
</dbReference>
<evidence type="ECO:0000256" key="4">
    <source>
        <dbReference type="ARBA" id="ARBA00022840"/>
    </source>
</evidence>
<gene>
    <name evidence="7" type="primary">hrpB</name>
    <name evidence="7" type="ORF">EKH83_05240</name>
</gene>
<evidence type="ECO:0000256" key="2">
    <source>
        <dbReference type="ARBA" id="ARBA00022801"/>
    </source>
</evidence>
<dbReference type="FunFam" id="3.40.50.300:FF:002125">
    <property type="entry name" value="ATP-dependent helicase HrpB"/>
    <property type="match status" value="1"/>
</dbReference>
<dbReference type="AlphaFoldDB" id="A0A4Q0MDC9"/>
<dbReference type="GO" id="GO:0016787">
    <property type="term" value="F:hydrolase activity"/>
    <property type="evidence" value="ECO:0007669"/>
    <property type="project" value="UniProtKB-KW"/>
</dbReference>
<dbReference type="Gene3D" id="1.20.120.1080">
    <property type="match status" value="1"/>
</dbReference>
<organism evidence="7 8">
    <name type="scientific">Arcticibacter tournemirensis</name>
    <dbReference type="NCBI Taxonomy" id="699437"/>
    <lineage>
        <taxon>Bacteria</taxon>
        <taxon>Pseudomonadati</taxon>
        <taxon>Bacteroidota</taxon>
        <taxon>Sphingobacteriia</taxon>
        <taxon>Sphingobacteriales</taxon>
        <taxon>Sphingobacteriaceae</taxon>
        <taxon>Arcticibacter</taxon>
    </lineage>
</organism>
<dbReference type="InterPro" id="IPR049614">
    <property type="entry name" value="HrpB_DEXH"/>
</dbReference>
<dbReference type="GO" id="GO:0004386">
    <property type="term" value="F:helicase activity"/>
    <property type="evidence" value="ECO:0007669"/>
    <property type="project" value="UniProtKB-KW"/>
</dbReference>
<evidence type="ECO:0000256" key="3">
    <source>
        <dbReference type="ARBA" id="ARBA00022806"/>
    </source>
</evidence>
<keyword evidence="3 7" id="KW-0347">Helicase</keyword>
<dbReference type="CDD" id="cd18791">
    <property type="entry name" value="SF2_C_RHA"/>
    <property type="match status" value="1"/>
</dbReference>
<dbReference type="PANTHER" id="PTHR43519:SF1">
    <property type="entry name" value="ATP-DEPENDENT RNA HELICASE HRPB"/>
    <property type="match status" value="1"/>
</dbReference>
<reference evidence="7 8" key="1">
    <citation type="submission" date="2018-12" db="EMBL/GenBank/DDBJ databases">
        <title>The Draft Genome Sequence of the Soil Bacterium Pedobacter tournemirensis R1.</title>
        <authorList>
            <person name="He J."/>
        </authorList>
    </citation>
    <scope>NUCLEOTIDE SEQUENCE [LARGE SCALE GENOMIC DNA]</scope>
    <source>
        <strain evidence="7 8">R1</strain>
    </source>
</reference>
<dbReference type="SUPFAM" id="SSF52540">
    <property type="entry name" value="P-loop containing nucleoside triphosphate hydrolases"/>
    <property type="match status" value="1"/>
</dbReference>
<proteinExistence type="predicted"/>
<dbReference type="PANTHER" id="PTHR43519">
    <property type="entry name" value="ATP-DEPENDENT RNA HELICASE HRPB"/>
    <property type="match status" value="1"/>
</dbReference>
<keyword evidence="1" id="KW-0547">Nucleotide-binding</keyword>
<dbReference type="PIRSF" id="PIRSF005496">
    <property type="entry name" value="ATP_hel_hrpB"/>
    <property type="match status" value="1"/>
</dbReference>
<dbReference type="SMART" id="SM00490">
    <property type="entry name" value="HELICc"/>
    <property type="match status" value="1"/>
</dbReference>
<dbReference type="InterPro" id="IPR013689">
    <property type="entry name" value="RNA_helicase_ATP-dep_HrpB_C"/>
</dbReference>
<dbReference type="Pfam" id="PF24473">
    <property type="entry name" value="CON_HrpB"/>
    <property type="match status" value="1"/>
</dbReference>
<dbReference type="EMBL" id="RXOC01000003">
    <property type="protein sequence ID" value="RXF71397.1"/>
    <property type="molecule type" value="Genomic_DNA"/>
</dbReference>
<dbReference type="InterPro" id="IPR056329">
    <property type="entry name" value="CON_HrpB"/>
</dbReference>
<dbReference type="Pfam" id="PF00271">
    <property type="entry name" value="Helicase_C"/>
    <property type="match status" value="1"/>
</dbReference>
<dbReference type="RefSeq" id="WP_128768643.1">
    <property type="nucleotide sequence ID" value="NZ_RXOC01000003.1"/>
</dbReference>
<sequence length="828" mass="92252">MRNNFDPYKTGLPVTEIIPSVSSSLATNNTLIISAPPGAGKSTVLPLALLQEPWLKDKKMIILEPRRLAAGTIANRMASLLGEQPGQTVGYRIRFENKTSFQTRIEVVTEGILTRMLHSDNALEDIGLVIFDEFHERSIHADIALALCRETQQVLRPDMRIVVMSATLDIPRLAGLLEAPVVESKGSMYPVDVIYTGEQDLQQLPEVCARTVVRAIAEREGDVLVFLPGQGEIRKCEALLKRQLRDIGIHPLYGQLSFAEQNAAIMPDPSGKRKVVLATSIAETSLTIEGIKIVVDSGLGRSQAFDPKSGLSGLKTSQISVDSADQRSGRAGRLSPGTCYRMWSLATQERMAPYRTPEILEADLASLVLDMVQWGVKDILQLTWLTPPPAAALARANEILHELNALKDNKITPHGKRIHALPCHPRIAHMLAMASGTENLALATDLAALLEERDPLEKEGNIDINLRVEALRRHRQERRKERRMDNIEKIASSYRRLFRVDEDNRTNDPYATGLLLSYAYPERIACARPGHTGQFQLANGKTAAVSTEDDLAHEHWLAVAQLDARKGIGKIFLAAPVNANDLVDIASESDTVLWDTRKGGIVATRDLRIGSIVLQSRQMMSPDQELVIEAVSEALRAEGEGLLNFTEETGQWQNRVMSLRVWRPEENWPDVSTAALLENNREWLSSYLPQVKKTEDLKRINLVQVLQQSLPYKMQVALDHLAPSSIRVPSGSQVKLKYHADGALPVLAVRLQEVFGMLDTPKINEGRQGVVLHLLSPGFKPVQVTSDLRSFWENAYFEVRKELKRRYPKHSWPEEPLKAEAVSGVRRK</sequence>
<dbReference type="NCBIfam" id="TIGR01970">
    <property type="entry name" value="DEAH_box_HrpB"/>
    <property type="match status" value="1"/>
</dbReference>
<dbReference type="Proteomes" id="UP000290848">
    <property type="component" value="Unassembled WGS sequence"/>
</dbReference>
<protein>
    <submittedName>
        <fullName evidence="7">ATP-dependent helicase HrpB</fullName>
    </submittedName>
</protein>
<dbReference type="SMART" id="SM00847">
    <property type="entry name" value="HA2"/>
    <property type="match status" value="1"/>
</dbReference>
<dbReference type="PROSITE" id="PS51194">
    <property type="entry name" value="HELICASE_CTER"/>
    <property type="match status" value="1"/>
</dbReference>
<evidence type="ECO:0000259" key="6">
    <source>
        <dbReference type="PROSITE" id="PS51194"/>
    </source>
</evidence>
<keyword evidence="2" id="KW-0378">Hydrolase</keyword>
<dbReference type="Gene3D" id="3.40.50.300">
    <property type="entry name" value="P-loop containing nucleotide triphosphate hydrolases"/>
    <property type="match status" value="2"/>
</dbReference>
<feature type="domain" description="Helicase ATP-binding" evidence="5">
    <location>
        <begin position="22"/>
        <end position="186"/>
    </location>
</feature>
<dbReference type="InterPro" id="IPR014001">
    <property type="entry name" value="Helicase_ATP-bd"/>
</dbReference>
<evidence type="ECO:0000313" key="7">
    <source>
        <dbReference type="EMBL" id="RXF71397.1"/>
    </source>
</evidence>
<dbReference type="InterPro" id="IPR010225">
    <property type="entry name" value="HrpB"/>
</dbReference>
<dbReference type="GO" id="GO:0003676">
    <property type="term" value="F:nucleic acid binding"/>
    <property type="evidence" value="ECO:0007669"/>
    <property type="project" value="InterPro"/>
</dbReference>
<dbReference type="InterPro" id="IPR001650">
    <property type="entry name" value="Helicase_C-like"/>
</dbReference>
<comment type="caution">
    <text evidence="7">The sequence shown here is derived from an EMBL/GenBank/DDBJ whole genome shotgun (WGS) entry which is preliminary data.</text>
</comment>
<dbReference type="GO" id="GO:0005524">
    <property type="term" value="F:ATP binding"/>
    <property type="evidence" value="ECO:0007669"/>
    <property type="project" value="UniProtKB-KW"/>
</dbReference>
<dbReference type="InterPro" id="IPR011545">
    <property type="entry name" value="DEAD/DEAH_box_helicase_dom"/>
</dbReference>
<name>A0A4Q0MDC9_9SPHI</name>
<keyword evidence="4" id="KW-0067">ATP-binding</keyword>